<accession>A0A0A9GM02</accession>
<organism evidence="1">
    <name type="scientific">Arundo donax</name>
    <name type="common">Giant reed</name>
    <name type="synonym">Donax arundinaceus</name>
    <dbReference type="NCBI Taxonomy" id="35708"/>
    <lineage>
        <taxon>Eukaryota</taxon>
        <taxon>Viridiplantae</taxon>
        <taxon>Streptophyta</taxon>
        <taxon>Embryophyta</taxon>
        <taxon>Tracheophyta</taxon>
        <taxon>Spermatophyta</taxon>
        <taxon>Magnoliopsida</taxon>
        <taxon>Liliopsida</taxon>
        <taxon>Poales</taxon>
        <taxon>Poaceae</taxon>
        <taxon>PACMAD clade</taxon>
        <taxon>Arundinoideae</taxon>
        <taxon>Arundineae</taxon>
        <taxon>Arundo</taxon>
    </lineage>
</organism>
<reference evidence="1" key="2">
    <citation type="journal article" date="2015" name="Data Brief">
        <title>Shoot transcriptome of the giant reed, Arundo donax.</title>
        <authorList>
            <person name="Barrero R.A."/>
            <person name="Guerrero F.D."/>
            <person name="Moolhuijzen P."/>
            <person name="Goolsby J.A."/>
            <person name="Tidwell J."/>
            <person name="Bellgard S.E."/>
            <person name="Bellgard M.I."/>
        </authorList>
    </citation>
    <scope>NUCLEOTIDE SEQUENCE</scope>
    <source>
        <tissue evidence="1">Shoot tissue taken approximately 20 cm above the soil surface</tissue>
    </source>
</reference>
<evidence type="ECO:0000313" key="1">
    <source>
        <dbReference type="EMBL" id="JAE26120.1"/>
    </source>
</evidence>
<name>A0A0A9GM02_ARUDO</name>
<dbReference type="AlphaFoldDB" id="A0A0A9GM02"/>
<reference evidence="1" key="1">
    <citation type="submission" date="2014-09" db="EMBL/GenBank/DDBJ databases">
        <authorList>
            <person name="Magalhaes I.L.F."/>
            <person name="Oliveira U."/>
            <person name="Santos F.R."/>
            <person name="Vidigal T.H.D.A."/>
            <person name="Brescovit A.D."/>
            <person name="Santos A.J."/>
        </authorList>
    </citation>
    <scope>NUCLEOTIDE SEQUENCE</scope>
    <source>
        <tissue evidence="1">Shoot tissue taken approximately 20 cm above the soil surface</tissue>
    </source>
</reference>
<protein>
    <submittedName>
        <fullName evidence="1">Uncharacterized protein</fullName>
    </submittedName>
</protein>
<proteinExistence type="predicted"/>
<sequence>MFCIELRGAQLTRRLVSGVICCWICLKFSQHVKVLSS</sequence>
<dbReference type="EMBL" id="GBRH01171776">
    <property type="protein sequence ID" value="JAE26120.1"/>
    <property type="molecule type" value="Transcribed_RNA"/>
</dbReference>